<protein>
    <submittedName>
        <fullName evidence="5">Unannotated protein</fullName>
    </submittedName>
</protein>
<keyword evidence="2" id="KW-0808">Transferase</keyword>
<dbReference type="GO" id="GO:0001734">
    <property type="term" value="F:mRNA m(6)A methyltransferase activity"/>
    <property type="evidence" value="ECO:0007669"/>
    <property type="project" value="UniProtKB-ARBA"/>
</dbReference>
<evidence type="ECO:0000313" key="5">
    <source>
        <dbReference type="EMBL" id="CAB4785840.1"/>
    </source>
</evidence>
<accession>A0A6J6WMB5</accession>
<evidence type="ECO:0000256" key="2">
    <source>
        <dbReference type="ARBA" id="ARBA00022679"/>
    </source>
</evidence>
<dbReference type="GO" id="GO:0032259">
    <property type="term" value="P:methylation"/>
    <property type="evidence" value="ECO:0007669"/>
    <property type="project" value="UniProtKB-KW"/>
</dbReference>
<dbReference type="PANTHER" id="PTHR12829:SF7">
    <property type="entry name" value="N6-ADENOSINE-METHYLTRANSFERASE CATALYTIC SUBUNIT"/>
    <property type="match status" value="1"/>
</dbReference>
<dbReference type="PROSITE" id="PS51143">
    <property type="entry name" value="MT_A70"/>
    <property type="match status" value="1"/>
</dbReference>
<reference evidence="5" key="1">
    <citation type="submission" date="2020-05" db="EMBL/GenBank/DDBJ databases">
        <authorList>
            <person name="Chiriac C."/>
            <person name="Salcher M."/>
            <person name="Ghai R."/>
            <person name="Kavagutti S V."/>
        </authorList>
    </citation>
    <scope>NUCLEOTIDE SEQUENCE</scope>
</reference>
<gene>
    <name evidence="5" type="ORF">UFOPK2992_00065</name>
</gene>
<evidence type="ECO:0000256" key="4">
    <source>
        <dbReference type="SAM" id="MobiDB-lite"/>
    </source>
</evidence>
<feature type="region of interest" description="Disordered" evidence="4">
    <location>
        <begin position="141"/>
        <end position="162"/>
    </location>
</feature>
<sequence length="397" mass="43789">MFEIDSDKYDRGLKWNGKVHPLADLFPMLGPEEHAALVADIKENGLLEPGVLCEVGVGIALGEDCFTGTLLDGRNRQRACEDAGVEMRWVMCDQEDELAFVIAKNVHRRHLTPGQRAMAALMSLPQFEAEAMERMLAGVTAHPTADRPQGRKSKQRAPQARDMAAAAFKTSGKSVARAKRVMEKAPELAAKVAAGTLALEAAEQQVRAIERVAAADERSAAGPPAMDTLTKHKVIYADPPWRYEFTASDNRRIENHYPTMALEDICALQVPAADDAVLYMWATSPLLANAMKVIESWGFKYTTSMVWVKPSLGMGFYARIRHEMLLIATRGNPGTPEPSVRPDSVIEAPRGAHSVKPLLHDDIDVWWPSVTKVELFARQPVDSPWWTTWGNDQAVAA</sequence>
<proteinExistence type="predicted"/>
<dbReference type="PANTHER" id="PTHR12829">
    <property type="entry name" value="N6-ADENOSINE-METHYLTRANSFERASE"/>
    <property type="match status" value="1"/>
</dbReference>
<dbReference type="SUPFAM" id="SSF110849">
    <property type="entry name" value="ParB/Sulfiredoxin"/>
    <property type="match status" value="1"/>
</dbReference>
<dbReference type="EMBL" id="CAFAAI010000004">
    <property type="protein sequence ID" value="CAB4785840.1"/>
    <property type="molecule type" value="Genomic_DNA"/>
</dbReference>
<dbReference type="AlphaFoldDB" id="A0A6J6WMB5"/>
<keyword evidence="3" id="KW-0949">S-adenosyl-L-methionine</keyword>
<dbReference type="Pfam" id="PF05063">
    <property type="entry name" value="MT-A70"/>
    <property type="match status" value="1"/>
</dbReference>
<dbReference type="InterPro" id="IPR036086">
    <property type="entry name" value="ParB/Sulfiredoxin_sf"/>
</dbReference>
<evidence type="ECO:0000256" key="1">
    <source>
        <dbReference type="ARBA" id="ARBA00022603"/>
    </source>
</evidence>
<keyword evidence="1" id="KW-0489">Methyltransferase</keyword>
<name>A0A6J6WMB5_9ZZZZ</name>
<evidence type="ECO:0000256" key="3">
    <source>
        <dbReference type="ARBA" id="ARBA00022691"/>
    </source>
</evidence>
<dbReference type="InterPro" id="IPR007757">
    <property type="entry name" value="MT-A70-like"/>
</dbReference>
<organism evidence="5">
    <name type="scientific">freshwater metagenome</name>
    <dbReference type="NCBI Taxonomy" id="449393"/>
    <lineage>
        <taxon>unclassified sequences</taxon>
        <taxon>metagenomes</taxon>
        <taxon>ecological metagenomes</taxon>
    </lineage>
</organism>
<dbReference type="InterPro" id="IPR029063">
    <property type="entry name" value="SAM-dependent_MTases_sf"/>
</dbReference>
<dbReference type="SUPFAM" id="SSF53335">
    <property type="entry name" value="S-adenosyl-L-methionine-dependent methyltransferases"/>
    <property type="match status" value="1"/>
</dbReference>